<dbReference type="Gene3D" id="1.10.1130.10">
    <property type="entry name" value="Flavocytochrome C3, Chain A"/>
    <property type="match status" value="1"/>
</dbReference>
<gene>
    <name evidence="3" type="ORF">C1881_06555</name>
</gene>
<feature type="compositionally biased region" description="Acidic residues" evidence="1">
    <location>
        <begin position="121"/>
        <end position="137"/>
    </location>
</feature>
<dbReference type="Pfam" id="PF03892">
    <property type="entry name" value="NapB"/>
    <property type="match status" value="1"/>
</dbReference>
<name>A0A369LJM0_9ACTN</name>
<evidence type="ECO:0000313" key="4">
    <source>
        <dbReference type="Proteomes" id="UP000253975"/>
    </source>
</evidence>
<accession>A0A369LJM0</accession>
<reference evidence="3 4" key="1">
    <citation type="journal article" date="2018" name="Elife">
        <title>Discovery and characterization of a prevalent human gut bacterial enzyme sufficient for the inactivation of a family of plant toxins.</title>
        <authorList>
            <person name="Koppel N."/>
            <person name="Bisanz J.E."/>
            <person name="Pandelia M.E."/>
            <person name="Turnbaugh P.J."/>
            <person name="Balskus E.P."/>
        </authorList>
    </citation>
    <scope>NUCLEOTIDE SEQUENCE [LARGE SCALE GENOMIC DNA]</scope>
    <source>
        <strain evidence="3 4">OB21 GAM31</strain>
    </source>
</reference>
<feature type="signal peptide" evidence="2">
    <location>
        <begin position="1"/>
        <end position="28"/>
    </location>
</feature>
<dbReference type="InterPro" id="IPR036280">
    <property type="entry name" value="Multihaem_cyt_sf"/>
</dbReference>
<evidence type="ECO:0000256" key="2">
    <source>
        <dbReference type="SAM" id="SignalP"/>
    </source>
</evidence>
<dbReference type="EMBL" id="PPTO01000009">
    <property type="protein sequence ID" value="RDB58218.1"/>
    <property type="molecule type" value="Genomic_DNA"/>
</dbReference>
<feature type="chain" id="PRO_5016580082" description="Diheme cytochrome c NapB" evidence="2">
    <location>
        <begin position="29"/>
        <end position="137"/>
    </location>
</feature>
<evidence type="ECO:0008006" key="5">
    <source>
        <dbReference type="Google" id="ProtNLM"/>
    </source>
</evidence>
<evidence type="ECO:0000313" key="3">
    <source>
        <dbReference type="EMBL" id="RDB58218.1"/>
    </source>
</evidence>
<organism evidence="3 4">
    <name type="scientific">Slackia isoflavoniconvertens</name>
    <dbReference type="NCBI Taxonomy" id="572010"/>
    <lineage>
        <taxon>Bacteria</taxon>
        <taxon>Bacillati</taxon>
        <taxon>Actinomycetota</taxon>
        <taxon>Coriobacteriia</taxon>
        <taxon>Eggerthellales</taxon>
        <taxon>Eggerthellaceae</taxon>
        <taxon>Slackia</taxon>
    </lineage>
</organism>
<dbReference type="Proteomes" id="UP000253975">
    <property type="component" value="Unassembled WGS sequence"/>
</dbReference>
<dbReference type="AlphaFoldDB" id="A0A369LJM0"/>
<protein>
    <recommendedName>
        <fullName evidence="5">Diheme cytochrome c NapB</fullName>
    </recommendedName>
</protein>
<dbReference type="InterPro" id="IPR005591">
    <property type="entry name" value="NapB"/>
</dbReference>
<sequence length="137" mass="14522">MKISKTRVGIAVATVALAVGCVAGAGCAAQQPEPSNAVAGTETTPKLMPAQHQKYVDRTAYKCYRCHGASVQGNPTAKNAVAMPNGHYVNNDPSTFELDPIRNECRSCHSVDPNKKLGDDATYEEAEVETGQEGLDD</sequence>
<feature type="region of interest" description="Disordered" evidence="1">
    <location>
        <begin position="112"/>
        <end position="137"/>
    </location>
</feature>
<evidence type="ECO:0000256" key="1">
    <source>
        <dbReference type="SAM" id="MobiDB-lite"/>
    </source>
</evidence>
<dbReference type="RefSeq" id="WP_114615726.1">
    <property type="nucleotide sequence ID" value="NZ_CALIRK010000005.1"/>
</dbReference>
<dbReference type="SUPFAM" id="SSF48695">
    <property type="entry name" value="Multiheme cytochromes"/>
    <property type="match status" value="1"/>
</dbReference>
<keyword evidence="2" id="KW-0732">Signal</keyword>
<comment type="caution">
    <text evidence="3">The sequence shown here is derived from an EMBL/GenBank/DDBJ whole genome shotgun (WGS) entry which is preliminary data.</text>
</comment>
<proteinExistence type="predicted"/>
<dbReference type="PROSITE" id="PS51257">
    <property type="entry name" value="PROKAR_LIPOPROTEIN"/>
    <property type="match status" value="1"/>
</dbReference>